<feature type="transmembrane region" description="Helical" evidence="1">
    <location>
        <begin position="12"/>
        <end position="30"/>
    </location>
</feature>
<dbReference type="PATRIC" id="fig|1423777.3.peg.1827"/>
<dbReference type="InterPro" id="IPR029410">
    <property type="entry name" value="CAP_assoc"/>
</dbReference>
<dbReference type="InterPro" id="IPR035940">
    <property type="entry name" value="CAP_sf"/>
</dbReference>
<evidence type="ECO:0000313" key="4">
    <source>
        <dbReference type="Proteomes" id="UP000051686"/>
    </source>
</evidence>
<dbReference type="Pfam" id="PF14504">
    <property type="entry name" value="CAP_assoc_N"/>
    <property type="match status" value="1"/>
</dbReference>
<name>A0A0R1M8Y3_9LACO</name>
<gene>
    <name evidence="3" type="ORF">FD46_GL001773</name>
</gene>
<sequence>MRKIILIKTICNFIAIFIVFLLGSYFWAALNDNHSVKRNERPIEKVKKSPVKLTTPKVARIKTQGLARYIGVSSAQIEQDFGEPQAKMDSANNVQWWLYDLDSTNYLKIGIDQYNKKVSDVFVAGSTPDQPGSLRVGMTFEKLLQLTSLYANFELSYHEQKFQFELSEADLNQRPLLGFKNGSYAIIYINPSSQKIDAIEYLNTDMLLKKNIYRVVSKTPLPVEYQGNTDWDQMDIMLPFDLMQLINTKRRLTADQVLSIGDPLVQTAHKVIEKLDERPRAYLSAQNANLLKKVTSGDVGQQRELYLHNRQIPKKLYNDVELDEKKYKIYSLLPYYDNSVFFEKLRLRQSLWKAFVSERTKNIGIAYDRGILVVIINK</sequence>
<dbReference type="Gene3D" id="3.40.33.10">
    <property type="entry name" value="CAP"/>
    <property type="match status" value="1"/>
</dbReference>
<evidence type="ECO:0000256" key="1">
    <source>
        <dbReference type="SAM" id="Phobius"/>
    </source>
</evidence>
<dbReference type="AlphaFoldDB" id="A0A0R1M8Y3"/>
<proteinExistence type="predicted"/>
<feature type="domain" description="CAP-associated" evidence="2">
    <location>
        <begin position="70"/>
        <end position="213"/>
    </location>
</feature>
<keyword evidence="4" id="KW-1185">Reference proteome</keyword>
<comment type="caution">
    <text evidence="3">The sequence shown here is derived from an EMBL/GenBank/DDBJ whole genome shotgun (WGS) entry which is preliminary data.</text>
</comment>
<keyword evidence="1" id="KW-1133">Transmembrane helix</keyword>
<accession>A0A0R1M8Y3</accession>
<evidence type="ECO:0000259" key="2">
    <source>
        <dbReference type="Pfam" id="PF14504"/>
    </source>
</evidence>
<dbReference type="RefSeq" id="WP_057896595.1">
    <property type="nucleotide sequence ID" value="NZ_AZEH01000039.1"/>
</dbReference>
<dbReference type="Proteomes" id="UP000051686">
    <property type="component" value="Unassembled WGS sequence"/>
</dbReference>
<keyword evidence="1" id="KW-0812">Transmembrane</keyword>
<reference evidence="3 4" key="1">
    <citation type="journal article" date="2015" name="Genome Announc.">
        <title>Expanding the biotechnology potential of lactobacilli through comparative genomics of 213 strains and associated genera.</title>
        <authorList>
            <person name="Sun Z."/>
            <person name="Harris H.M."/>
            <person name="McCann A."/>
            <person name="Guo C."/>
            <person name="Argimon S."/>
            <person name="Zhang W."/>
            <person name="Yang X."/>
            <person name="Jeffery I.B."/>
            <person name="Cooney J.C."/>
            <person name="Kagawa T.F."/>
            <person name="Liu W."/>
            <person name="Song Y."/>
            <person name="Salvetti E."/>
            <person name="Wrobel A."/>
            <person name="Rasinkangas P."/>
            <person name="Parkhill J."/>
            <person name="Rea M.C."/>
            <person name="O'Sullivan O."/>
            <person name="Ritari J."/>
            <person name="Douillard F.P."/>
            <person name="Paul Ross R."/>
            <person name="Yang R."/>
            <person name="Briner A.E."/>
            <person name="Felis G.E."/>
            <person name="de Vos W.M."/>
            <person name="Barrangou R."/>
            <person name="Klaenhammer T.R."/>
            <person name="Caufield P.W."/>
            <person name="Cui Y."/>
            <person name="Zhang H."/>
            <person name="O'Toole P.W."/>
        </authorList>
    </citation>
    <scope>NUCLEOTIDE SEQUENCE [LARGE SCALE GENOMIC DNA]</scope>
    <source>
        <strain evidence="3 4">DSM 19972</strain>
    </source>
</reference>
<dbReference type="EMBL" id="AZEH01000039">
    <property type="protein sequence ID" value="KRL04640.1"/>
    <property type="molecule type" value="Genomic_DNA"/>
</dbReference>
<evidence type="ECO:0000313" key="3">
    <source>
        <dbReference type="EMBL" id="KRL04640.1"/>
    </source>
</evidence>
<dbReference type="OrthoDB" id="9783944at2"/>
<protein>
    <recommendedName>
        <fullName evidence="2">CAP-associated domain-containing protein</fullName>
    </recommendedName>
</protein>
<keyword evidence="1" id="KW-0472">Membrane</keyword>
<dbReference type="STRING" id="1423777.FD46_GL001773"/>
<organism evidence="3 4">
    <name type="scientific">Liquorilactobacillus oeni DSM 19972</name>
    <dbReference type="NCBI Taxonomy" id="1423777"/>
    <lineage>
        <taxon>Bacteria</taxon>
        <taxon>Bacillati</taxon>
        <taxon>Bacillota</taxon>
        <taxon>Bacilli</taxon>
        <taxon>Lactobacillales</taxon>
        <taxon>Lactobacillaceae</taxon>
        <taxon>Liquorilactobacillus</taxon>
    </lineage>
</organism>